<accession>A0A2X0MCX6</accession>
<gene>
    <name evidence="1" type="ORF">BZ3500_MVSOF-1268-A1-R1_CHR2-1G04558</name>
</gene>
<evidence type="ECO:0000313" key="1">
    <source>
        <dbReference type="EMBL" id="SCZ88665.1"/>
    </source>
</evidence>
<sequence length="85" mass="9714">MNLRSLASLPHTSYAQKCGLQLFAVVSSDLPELNKERFMVASPGGLAFAYRQDWGDNLRDFSPEDRAFIRHHQDLRMPRTFPSCT</sequence>
<protein>
    <submittedName>
        <fullName evidence="1">BZ3500_MvSof-1268-A1-R1_Chr2-1g04558 protein</fullName>
    </submittedName>
</protein>
<name>A0A2X0MCX6_9BASI</name>
<reference evidence="2" key="1">
    <citation type="submission" date="2016-10" db="EMBL/GenBank/DDBJ databases">
        <authorList>
            <person name="Jeantristanb JTB J.-T."/>
            <person name="Ricardo R."/>
        </authorList>
    </citation>
    <scope>NUCLEOTIDE SEQUENCE [LARGE SCALE GENOMIC DNA]</scope>
</reference>
<keyword evidence="2" id="KW-1185">Reference proteome</keyword>
<dbReference type="Proteomes" id="UP000249723">
    <property type="component" value="Unassembled WGS sequence"/>
</dbReference>
<dbReference type="EMBL" id="FMWP01000012">
    <property type="protein sequence ID" value="SCZ88665.1"/>
    <property type="molecule type" value="Genomic_DNA"/>
</dbReference>
<dbReference type="AlphaFoldDB" id="A0A2X0MCX6"/>
<evidence type="ECO:0000313" key="2">
    <source>
        <dbReference type="Proteomes" id="UP000249723"/>
    </source>
</evidence>
<proteinExistence type="predicted"/>
<organism evidence="1 2">
    <name type="scientific">Microbotryum saponariae</name>
    <dbReference type="NCBI Taxonomy" id="289078"/>
    <lineage>
        <taxon>Eukaryota</taxon>
        <taxon>Fungi</taxon>
        <taxon>Dikarya</taxon>
        <taxon>Basidiomycota</taxon>
        <taxon>Pucciniomycotina</taxon>
        <taxon>Microbotryomycetes</taxon>
        <taxon>Microbotryales</taxon>
        <taxon>Microbotryaceae</taxon>
        <taxon>Microbotryum</taxon>
    </lineage>
</organism>